<dbReference type="InterPro" id="IPR018247">
    <property type="entry name" value="EF_Hand_1_Ca_BS"/>
</dbReference>
<dbReference type="PROSITE" id="PS00018">
    <property type="entry name" value="EF_HAND_1"/>
    <property type="match status" value="2"/>
</dbReference>
<dbReference type="PROSITE" id="PS50222">
    <property type="entry name" value="EF_HAND_2"/>
    <property type="match status" value="2"/>
</dbReference>
<proteinExistence type="predicted"/>
<sequence length="640" mass="71172">MAARAADRALSARSGWSMPSNEVCRAQNGEVGDAAAEELSRWLAQALVEERQALRSALERSHWESRAALDEELGRRHGVLTAQLRQRCQAQQERGGPDCFPGVPSQGKADGWASHTTTTCTPHPTSQSVVVLQQFATDRGVSTADDRGKKDGPDATFTVDALEQDIRLPTHSVGTQSVQNRVNTLLFNGKARDVQHRWVDFVEGAFFETFMAILIMLNGLQMAFEVQHSGLIRGHALKYRDYAHNPNPWQGAEHLWEALGIFFGVAFTFEVSIKIVVLRCKFFKSCWNLFDLFVVLCFLVESSAVVQGGLGETTALRLARLARLLRLVRVVRKMHGFDTLFLMTTALQSSFYVLAWSCMLLFIIQAMVAFSINQILEEFYFGDHHPLEEQDEIFEYFGSFSRALLSTFEMTLANWPPVCRLLMENVSEWFMVVCLLHKLTVFGNLAGGQGGQKESSTRTHNIKMQKLFEAGDTSGDGKLDKEEFLELTQNDEVKTWLSSMGLDASDGEALYDFMDVDKTGDVSVKELIDGVSKLKGAARSLDLHMCLKRQDELHQTLRDMHPEIGQRLKDRRGLAFASDRASADCGASAAAPEPQSPCTVISDASEDGGVNPLDPHQLSLPDAPRMLTIPQPCRMTSLSD</sequence>
<evidence type="ECO:0000256" key="3">
    <source>
        <dbReference type="ARBA" id="ARBA00022837"/>
    </source>
</evidence>
<feature type="transmembrane region" description="Helical" evidence="7">
    <location>
        <begin position="351"/>
        <end position="372"/>
    </location>
</feature>
<evidence type="ECO:0000313" key="9">
    <source>
        <dbReference type="EMBL" id="CAK0839410.1"/>
    </source>
</evidence>
<dbReference type="InterPro" id="IPR027359">
    <property type="entry name" value="Volt_channel_dom_sf"/>
</dbReference>
<accession>A0ABN9T354</accession>
<gene>
    <name evidence="9" type="ORF">PCOR1329_LOCUS35087</name>
</gene>
<dbReference type="InterPro" id="IPR011992">
    <property type="entry name" value="EF-hand-dom_pair"/>
</dbReference>
<dbReference type="CDD" id="cd00051">
    <property type="entry name" value="EFh"/>
    <property type="match status" value="1"/>
</dbReference>
<feature type="transmembrane region" description="Helical" evidence="7">
    <location>
        <begin position="205"/>
        <end position="224"/>
    </location>
</feature>
<evidence type="ECO:0000256" key="1">
    <source>
        <dbReference type="ARBA" id="ARBA00004141"/>
    </source>
</evidence>
<organism evidence="9 10">
    <name type="scientific">Prorocentrum cordatum</name>
    <dbReference type="NCBI Taxonomy" id="2364126"/>
    <lineage>
        <taxon>Eukaryota</taxon>
        <taxon>Sar</taxon>
        <taxon>Alveolata</taxon>
        <taxon>Dinophyceae</taxon>
        <taxon>Prorocentrales</taxon>
        <taxon>Prorocentraceae</taxon>
        <taxon>Prorocentrum</taxon>
    </lineage>
</organism>
<feature type="domain" description="EF-hand" evidence="8">
    <location>
        <begin position="502"/>
        <end position="537"/>
    </location>
</feature>
<dbReference type="Gene3D" id="1.20.120.350">
    <property type="entry name" value="Voltage-gated potassium channels. Chain C"/>
    <property type="match status" value="1"/>
</dbReference>
<dbReference type="EMBL" id="CAUYUJ010014290">
    <property type="protein sequence ID" value="CAK0839410.1"/>
    <property type="molecule type" value="Genomic_DNA"/>
</dbReference>
<keyword evidence="10" id="KW-1185">Reference proteome</keyword>
<evidence type="ECO:0000256" key="5">
    <source>
        <dbReference type="ARBA" id="ARBA00023136"/>
    </source>
</evidence>
<dbReference type="Proteomes" id="UP001189429">
    <property type="component" value="Unassembled WGS sequence"/>
</dbReference>
<dbReference type="InterPro" id="IPR002048">
    <property type="entry name" value="EF_hand_dom"/>
</dbReference>
<evidence type="ECO:0000256" key="6">
    <source>
        <dbReference type="SAM" id="MobiDB-lite"/>
    </source>
</evidence>
<protein>
    <recommendedName>
        <fullName evidence="8">EF-hand domain-containing protein</fullName>
    </recommendedName>
</protein>
<feature type="compositionally biased region" description="Low complexity" evidence="6">
    <location>
        <begin position="115"/>
        <end position="124"/>
    </location>
</feature>
<evidence type="ECO:0000256" key="4">
    <source>
        <dbReference type="ARBA" id="ARBA00022989"/>
    </source>
</evidence>
<dbReference type="PANTHER" id="PTHR10037:SF62">
    <property type="entry name" value="SODIUM CHANNEL PROTEIN 60E"/>
    <property type="match status" value="1"/>
</dbReference>
<dbReference type="PANTHER" id="PTHR10037">
    <property type="entry name" value="VOLTAGE-GATED CATION CHANNEL CALCIUM AND SODIUM"/>
    <property type="match status" value="1"/>
</dbReference>
<evidence type="ECO:0000313" key="10">
    <source>
        <dbReference type="Proteomes" id="UP001189429"/>
    </source>
</evidence>
<keyword evidence="4 7" id="KW-1133">Transmembrane helix</keyword>
<dbReference type="SUPFAM" id="SSF81324">
    <property type="entry name" value="Voltage-gated potassium channels"/>
    <property type="match status" value="1"/>
</dbReference>
<feature type="region of interest" description="Disordered" evidence="6">
    <location>
        <begin position="93"/>
        <end position="124"/>
    </location>
</feature>
<dbReference type="SMART" id="SM00054">
    <property type="entry name" value="EFh"/>
    <property type="match status" value="2"/>
</dbReference>
<feature type="region of interest" description="Disordered" evidence="6">
    <location>
        <begin position="586"/>
        <end position="628"/>
    </location>
</feature>
<dbReference type="InterPro" id="IPR043203">
    <property type="entry name" value="VGCC_Ca_Na"/>
</dbReference>
<feature type="domain" description="EF-hand" evidence="8">
    <location>
        <begin position="459"/>
        <end position="494"/>
    </location>
</feature>
<dbReference type="InterPro" id="IPR005821">
    <property type="entry name" value="Ion_trans_dom"/>
</dbReference>
<comment type="subcellular location">
    <subcellularLocation>
        <location evidence="1">Membrane</location>
        <topology evidence="1">Multi-pass membrane protein</topology>
    </subcellularLocation>
</comment>
<dbReference type="Pfam" id="PF00520">
    <property type="entry name" value="Ion_trans"/>
    <property type="match status" value="1"/>
</dbReference>
<feature type="transmembrane region" description="Helical" evidence="7">
    <location>
        <begin position="255"/>
        <end position="277"/>
    </location>
</feature>
<dbReference type="SUPFAM" id="SSF47473">
    <property type="entry name" value="EF-hand"/>
    <property type="match status" value="1"/>
</dbReference>
<keyword evidence="5 7" id="KW-0472">Membrane</keyword>
<reference evidence="9" key="1">
    <citation type="submission" date="2023-10" db="EMBL/GenBank/DDBJ databases">
        <authorList>
            <person name="Chen Y."/>
            <person name="Shah S."/>
            <person name="Dougan E. K."/>
            <person name="Thang M."/>
            <person name="Chan C."/>
        </authorList>
    </citation>
    <scope>NUCLEOTIDE SEQUENCE [LARGE SCALE GENOMIC DNA]</scope>
</reference>
<keyword evidence="2 7" id="KW-0812">Transmembrane</keyword>
<evidence type="ECO:0000259" key="8">
    <source>
        <dbReference type="PROSITE" id="PS50222"/>
    </source>
</evidence>
<evidence type="ECO:0000256" key="7">
    <source>
        <dbReference type="SAM" id="Phobius"/>
    </source>
</evidence>
<name>A0ABN9T354_9DINO</name>
<dbReference type="Gene3D" id="1.10.238.10">
    <property type="entry name" value="EF-hand"/>
    <property type="match status" value="1"/>
</dbReference>
<comment type="caution">
    <text evidence="9">The sequence shown here is derived from an EMBL/GenBank/DDBJ whole genome shotgun (WGS) entry which is preliminary data.</text>
</comment>
<keyword evidence="3" id="KW-0106">Calcium</keyword>
<evidence type="ECO:0000256" key="2">
    <source>
        <dbReference type="ARBA" id="ARBA00022692"/>
    </source>
</evidence>